<protein>
    <recommendedName>
        <fullName evidence="3">Sulfotransferase</fullName>
        <ecNumber evidence="3">2.8.2.-</ecNumber>
    </recommendedName>
</protein>
<organism evidence="5 6">
    <name type="scientific">Camellia sinensis var. sinensis</name>
    <name type="common">China tea</name>
    <dbReference type="NCBI Taxonomy" id="542762"/>
    <lineage>
        <taxon>Eukaryota</taxon>
        <taxon>Viridiplantae</taxon>
        <taxon>Streptophyta</taxon>
        <taxon>Embryophyta</taxon>
        <taxon>Tracheophyta</taxon>
        <taxon>Spermatophyta</taxon>
        <taxon>Magnoliopsida</taxon>
        <taxon>eudicotyledons</taxon>
        <taxon>Gunneridae</taxon>
        <taxon>Pentapetalae</taxon>
        <taxon>asterids</taxon>
        <taxon>Ericales</taxon>
        <taxon>Theaceae</taxon>
        <taxon>Camellia</taxon>
    </lineage>
</organism>
<dbReference type="STRING" id="542762.A0A4S4CWW8"/>
<name>A0A4S4CWW8_CAMSN</name>
<evidence type="ECO:0000256" key="1">
    <source>
        <dbReference type="ARBA" id="ARBA00005771"/>
    </source>
</evidence>
<evidence type="ECO:0000256" key="3">
    <source>
        <dbReference type="RuleBase" id="RU361155"/>
    </source>
</evidence>
<dbReference type="AlphaFoldDB" id="A0A4S4CWW8"/>
<gene>
    <name evidence="5" type="ORF">TEA_016546</name>
</gene>
<evidence type="ECO:0000259" key="4">
    <source>
        <dbReference type="Pfam" id="PF00685"/>
    </source>
</evidence>
<feature type="domain" description="Sulfotransferase" evidence="4">
    <location>
        <begin position="76"/>
        <end position="332"/>
    </location>
</feature>
<keyword evidence="2 3" id="KW-0808">Transferase</keyword>
<comment type="similarity">
    <text evidence="1 3">Belongs to the sulfotransferase 1 family.</text>
</comment>
<reference evidence="5 6" key="1">
    <citation type="journal article" date="2018" name="Proc. Natl. Acad. Sci. U.S.A.">
        <title>Draft genome sequence of Camellia sinensis var. sinensis provides insights into the evolution of the tea genome and tea quality.</title>
        <authorList>
            <person name="Wei C."/>
            <person name="Yang H."/>
            <person name="Wang S."/>
            <person name="Zhao J."/>
            <person name="Liu C."/>
            <person name="Gao L."/>
            <person name="Xia E."/>
            <person name="Lu Y."/>
            <person name="Tai Y."/>
            <person name="She G."/>
            <person name="Sun J."/>
            <person name="Cao H."/>
            <person name="Tong W."/>
            <person name="Gao Q."/>
            <person name="Li Y."/>
            <person name="Deng W."/>
            <person name="Jiang X."/>
            <person name="Wang W."/>
            <person name="Chen Q."/>
            <person name="Zhang S."/>
            <person name="Li H."/>
            <person name="Wu J."/>
            <person name="Wang P."/>
            <person name="Li P."/>
            <person name="Shi C."/>
            <person name="Zheng F."/>
            <person name="Jian J."/>
            <person name="Huang B."/>
            <person name="Shan D."/>
            <person name="Shi M."/>
            <person name="Fang C."/>
            <person name="Yue Y."/>
            <person name="Li F."/>
            <person name="Li D."/>
            <person name="Wei S."/>
            <person name="Han B."/>
            <person name="Jiang C."/>
            <person name="Yin Y."/>
            <person name="Xia T."/>
            <person name="Zhang Z."/>
            <person name="Bennetzen J.L."/>
            <person name="Zhao S."/>
            <person name="Wan X."/>
        </authorList>
    </citation>
    <scope>NUCLEOTIDE SEQUENCE [LARGE SCALE GENOMIC DNA]</scope>
    <source>
        <strain evidence="6">cv. Shuchazao</strain>
        <tissue evidence="5">Leaf</tissue>
    </source>
</reference>
<dbReference type="Pfam" id="PF00685">
    <property type="entry name" value="Sulfotransfer_1"/>
    <property type="match status" value="1"/>
</dbReference>
<dbReference type="EC" id="2.8.2.-" evidence="3"/>
<evidence type="ECO:0000313" key="5">
    <source>
        <dbReference type="EMBL" id="THF94369.1"/>
    </source>
</evidence>
<evidence type="ECO:0000256" key="2">
    <source>
        <dbReference type="ARBA" id="ARBA00022679"/>
    </source>
</evidence>
<keyword evidence="6" id="KW-1185">Reference proteome</keyword>
<dbReference type="InterPro" id="IPR027417">
    <property type="entry name" value="P-loop_NTPase"/>
</dbReference>
<proteinExistence type="inferred from homology"/>
<evidence type="ECO:0000313" key="6">
    <source>
        <dbReference type="Proteomes" id="UP000306102"/>
    </source>
</evidence>
<comment type="caution">
    <text evidence="5">The sequence shown here is derived from an EMBL/GenBank/DDBJ whole genome shotgun (WGS) entry which is preliminary data.</text>
</comment>
<dbReference type="Gene3D" id="3.40.50.300">
    <property type="entry name" value="P-loop containing nucleotide triphosphate hydrolases"/>
    <property type="match status" value="1"/>
</dbReference>
<dbReference type="PANTHER" id="PTHR11783">
    <property type="entry name" value="SULFOTRANSFERASE SULT"/>
    <property type="match status" value="1"/>
</dbReference>
<dbReference type="EMBL" id="SDRB02013696">
    <property type="protein sequence ID" value="THF94369.1"/>
    <property type="molecule type" value="Genomic_DNA"/>
</dbReference>
<dbReference type="InterPro" id="IPR000863">
    <property type="entry name" value="Sulfotransferase_dom"/>
</dbReference>
<dbReference type="GO" id="GO:0008146">
    <property type="term" value="F:sulfotransferase activity"/>
    <property type="evidence" value="ECO:0007669"/>
    <property type="project" value="InterPro"/>
</dbReference>
<dbReference type="SUPFAM" id="SSF52540">
    <property type="entry name" value="P-loop containing nucleoside triphosphate hydrolases"/>
    <property type="match status" value="1"/>
</dbReference>
<dbReference type="Proteomes" id="UP000306102">
    <property type="component" value="Unassembled WGS sequence"/>
</dbReference>
<accession>A0A4S4CWW8</accession>
<sequence>MESSSNSESCEVSETICNGEAEHPTSKGMAISTIPPQFNGLLSPENFDLYQYEGFWYHNFYLEGVKLAQKQFKAQPTDIILCSAPKSGTTWLKALAFAILTRTRYDFSSNPLLVTMPHDCVPMLEVDIVQNPGNRSPEFPLLSTHIPFSSLPTSIVASGSRIVYICRDPKDAFVSFWHFIVKVRPEIGFLPLEVVFEMFCRGVSYYGPYWDHVLGYWKASLEQPEKVLFLKYEDMKREASVCVKRLAEFMGHPFSSSEESKGVMEQVLQLCSFENLSNLEVNKKGRHRADTPVAIENNTYFRRGKVGDWKNHLTDQMIRRMNHITEQKLGSCGLTFDDAPEEP</sequence>